<organism evidence="1 2">
    <name type="scientific">Sinanaerobacter chloroacetimidivorans</name>
    <dbReference type="NCBI Taxonomy" id="2818044"/>
    <lineage>
        <taxon>Bacteria</taxon>
        <taxon>Bacillati</taxon>
        <taxon>Bacillota</taxon>
        <taxon>Clostridia</taxon>
        <taxon>Peptostreptococcales</taxon>
        <taxon>Anaerovoracaceae</taxon>
        <taxon>Sinanaerobacter</taxon>
    </lineage>
</organism>
<keyword evidence="2" id="KW-1185">Reference proteome</keyword>
<dbReference type="EMBL" id="JAGSND010000001">
    <property type="protein sequence ID" value="MBR0596600.1"/>
    <property type="molecule type" value="Genomic_DNA"/>
</dbReference>
<evidence type="ECO:0000313" key="2">
    <source>
        <dbReference type="Proteomes" id="UP000675664"/>
    </source>
</evidence>
<sequence>MGLINEGNFHVFVSGNTQSGKSTFTHRALLQIRGPVLYFNIQGERVPRGFMNVYSTDVDTEQLIEMLKDGMKINLIFSNPRTGYDYVAGHVMNAIMDAGFDDQHPVYVCIDECHLLKGYSLEIAKYVATAGLKKGQRLICITQRPALADKTLYTQAFEHYIFFIAAGDSAYMKSKGIDYDFCKAEWESRGKHSYCYYNGYQIEGRNPLTI</sequence>
<evidence type="ECO:0000313" key="1">
    <source>
        <dbReference type="EMBL" id="MBR0596600.1"/>
    </source>
</evidence>
<dbReference type="RefSeq" id="WP_227016724.1">
    <property type="nucleotide sequence ID" value="NZ_JAGSND010000001.1"/>
</dbReference>
<reference evidence="1" key="2">
    <citation type="submission" date="2021-04" db="EMBL/GenBank/DDBJ databases">
        <authorList>
            <person name="Liu J."/>
        </authorList>
    </citation>
    <scope>NUCLEOTIDE SEQUENCE</scope>
    <source>
        <strain evidence="1">BAD-6</strain>
    </source>
</reference>
<proteinExistence type="predicted"/>
<dbReference type="AlphaFoldDB" id="A0A8J7W083"/>
<dbReference type="InterPro" id="IPR027417">
    <property type="entry name" value="P-loop_NTPase"/>
</dbReference>
<dbReference type="Proteomes" id="UP000675664">
    <property type="component" value="Unassembled WGS sequence"/>
</dbReference>
<protein>
    <submittedName>
        <fullName evidence="1">Uncharacterized protein</fullName>
    </submittedName>
</protein>
<gene>
    <name evidence="1" type="ORF">KCX82_01805</name>
</gene>
<dbReference type="SUPFAM" id="SSF52540">
    <property type="entry name" value="P-loop containing nucleoside triphosphate hydrolases"/>
    <property type="match status" value="1"/>
</dbReference>
<comment type="caution">
    <text evidence="1">The sequence shown here is derived from an EMBL/GenBank/DDBJ whole genome shotgun (WGS) entry which is preliminary data.</text>
</comment>
<reference evidence="1" key="1">
    <citation type="submission" date="2021-04" db="EMBL/GenBank/DDBJ databases">
        <title>Sinoanaerobacter chloroacetimidivorans sp. nov., an obligate anaerobic bacterium isolated from anaerobic sludge.</title>
        <authorList>
            <person name="Bao Y."/>
        </authorList>
    </citation>
    <scope>NUCLEOTIDE SEQUENCE</scope>
    <source>
        <strain evidence="1">BAD-6</strain>
    </source>
</reference>
<name>A0A8J7W083_9FIRM</name>
<accession>A0A8J7W083</accession>
<dbReference type="Gene3D" id="3.40.50.300">
    <property type="entry name" value="P-loop containing nucleotide triphosphate hydrolases"/>
    <property type="match status" value="1"/>
</dbReference>